<dbReference type="STRING" id="638303.Thal_1368"/>
<evidence type="ECO:0008006" key="3">
    <source>
        <dbReference type="Google" id="ProtNLM"/>
    </source>
</evidence>
<dbReference type="RefSeq" id="WP_012992405.1">
    <property type="nucleotide sequence ID" value="NC_013894.1"/>
</dbReference>
<dbReference type="Proteomes" id="UP000002043">
    <property type="component" value="Chromosome"/>
</dbReference>
<keyword evidence="2" id="KW-1185">Reference proteome</keyword>
<dbReference type="OrthoDB" id="15108at2"/>
<name>D3SML9_THEAH</name>
<gene>
    <name evidence="1" type="ordered locus">Thal_1368</name>
</gene>
<evidence type="ECO:0000313" key="2">
    <source>
        <dbReference type="Proteomes" id="UP000002043"/>
    </source>
</evidence>
<sequence length="139" mass="15456">MKLLGFLSGISCAFGAAFCIKTETTYPDPYLYQTVLRTVERAVLESGESLSCGEGSQPMRVSVLEFQDIPVGYSPFQRVNAYTLKLTLLLETKDMKRAFSAVTTYSLPDGSRGDLPRRSALDSLMTIIYPDILNSLIRR</sequence>
<reference evidence="2" key="1">
    <citation type="journal article" date="2010" name="Stand. Genomic Sci.">
        <title>Complete genome sequence of Thermocrinis albus type strain (HI 11/12T).</title>
        <authorList>
            <person name="Wirth R."/>
            <person name="Sikorski J."/>
            <person name="Brambilla E."/>
            <person name="Misra M."/>
            <person name="Lapidus A."/>
            <person name="Copeland A."/>
            <person name="Nolan M."/>
            <person name="Lucas S."/>
            <person name="Chen F."/>
            <person name="Tice H."/>
            <person name="Cheng J.F."/>
            <person name="Han C."/>
            <person name="Detter J.C."/>
            <person name="Tapia R."/>
            <person name="Bruce D."/>
            <person name="Goodwin L."/>
            <person name="Pitluck S."/>
            <person name="Pati A."/>
            <person name="Anderson I."/>
            <person name="Ivanova N."/>
            <person name="Mavromatis K."/>
            <person name="Mikhailova N."/>
            <person name="Chen A."/>
            <person name="Palaniappan K."/>
            <person name="Bilek Y."/>
            <person name="Hader T."/>
            <person name="Land M."/>
            <person name="Hauser L."/>
            <person name="Chang Y.J."/>
            <person name="Jeffries C.D."/>
            <person name="Tindall B.J."/>
            <person name="Rohde M."/>
            <person name="Goker M."/>
            <person name="Bristow J."/>
            <person name="Eisen J.A."/>
            <person name="Markowitz V."/>
            <person name="Hugenholtz P."/>
            <person name="Kyrpides N.C."/>
            <person name="Klenk H.P."/>
        </authorList>
    </citation>
    <scope>NUCLEOTIDE SEQUENCE [LARGE SCALE GENOMIC DNA]</scope>
    <source>
        <strain evidence="2">DSM 14484 / JCM 11386 / HI 11/12</strain>
    </source>
</reference>
<dbReference type="KEGG" id="tal:Thal_1368"/>
<dbReference type="HOGENOM" id="CLU_1842385_0_0_0"/>
<organism evidence="1 2">
    <name type="scientific">Thermocrinis albus (strain DSM 14484 / JCM 11386 / HI 11/12)</name>
    <dbReference type="NCBI Taxonomy" id="638303"/>
    <lineage>
        <taxon>Bacteria</taxon>
        <taxon>Pseudomonadati</taxon>
        <taxon>Aquificota</taxon>
        <taxon>Aquificia</taxon>
        <taxon>Aquificales</taxon>
        <taxon>Aquificaceae</taxon>
        <taxon>Thermocrinis</taxon>
    </lineage>
</organism>
<dbReference type="EMBL" id="CP001931">
    <property type="protein sequence ID" value="ADC89999.1"/>
    <property type="molecule type" value="Genomic_DNA"/>
</dbReference>
<evidence type="ECO:0000313" key="1">
    <source>
        <dbReference type="EMBL" id="ADC89999.1"/>
    </source>
</evidence>
<accession>D3SML9</accession>
<dbReference type="AlphaFoldDB" id="D3SML9"/>
<proteinExistence type="predicted"/>
<protein>
    <recommendedName>
        <fullName evidence="3">Lipoprotein</fullName>
    </recommendedName>
</protein>